<accession>A0AAN7RRK4</accession>
<organism evidence="1 2">
    <name type="scientific">Mycteria americana</name>
    <name type="common">Wood stork</name>
    <dbReference type="NCBI Taxonomy" id="33587"/>
    <lineage>
        <taxon>Eukaryota</taxon>
        <taxon>Metazoa</taxon>
        <taxon>Chordata</taxon>
        <taxon>Craniata</taxon>
        <taxon>Vertebrata</taxon>
        <taxon>Euteleostomi</taxon>
        <taxon>Archelosauria</taxon>
        <taxon>Archosauria</taxon>
        <taxon>Dinosauria</taxon>
        <taxon>Saurischia</taxon>
        <taxon>Theropoda</taxon>
        <taxon>Coelurosauria</taxon>
        <taxon>Aves</taxon>
        <taxon>Neognathae</taxon>
        <taxon>Neoaves</taxon>
        <taxon>Aequornithes</taxon>
        <taxon>Ciconiiformes</taxon>
        <taxon>Ciconiidae</taxon>
        <taxon>Mycteria</taxon>
    </lineage>
</organism>
<reference evidence="1 2" key="1">
    <citation type="journal article" date="2023" name="J. Hered.">
        <title>Chromosome-level genome of the wood stork (Mycteria americana) provides insight into avian chromosome evolution.</title>
        <authorList>
            <person name="Flamio R. Jr."/>
            <person name="Ramstad K.M."/>
        </authorList>
    </citation>
    <scope>NUCLEOTIDE SEQUENCE [LARGE SCALE GENOMIC DNA]</scope>
    <source>
        <strain evidence="1">JAX WOST 10</strain>
    </source>
</reference>
<dbReference type="Proteomes" id="UP001333110">
    <property type="component" value="Unassembled WGS sequence"/>
</dbReference>
<evidence type="ECO:0000313" key="1">
    <source>
        <dbReference type="EMBL" id="KAK4807181.1"/>
    </source>
</evidence>
<dbReference type="EMBL" id="JAUNZN010000032">
    <property type="protein sequence ID" value="KAK4807181.1"/>
    <property type="molecule type" value="Genomic_DNA"/>
</dbReference>
<dbReference type="AlphaFoldDB" id="A0AAN7RRK4"/>
<dbReference type="PANTHER" id="PTHR33332">
    <property type="entry name" value="REVERSE TRANSCRIPTASE DOMAIN-CONTAINING PROTEIN"/>
    <property type="match status" value="1"/>
</dbReference>
<evidence type="ECO:0008006" key="3">
    <source>
        <dbReference type="Google" id="ProtNLM"/>
    </source>
</evidence>
<evidence type="ECO:0000313" key="2">
    <source>
        <dbReference type="Proteomes" id="UP001333110"/>
    </source>
</evidence>
<protein>
    <recommendedName>
        <fullName evidence="3">Rna-directed dna polymerase from mobile element jockey-like</fullName>
    </recommendedName>
</protein>
<name>A0AAN7RRK4_MYCAM</name>
<proteinExistence type="predicted"/>
<comment type="caution">
    <text evidence="1">The sequence shown here is derived from an EMBL/GenBank/DDBJ whole genome shotgun (WGS) entry which is preliminary data.</text>
</comment>
<keyword evidence="2" id="KW-1185">Reference proteome</keyword>
<sequence>MPSKIMEQILLENMSMHMDDREVIRDSQHGFTKGKSCLTNLVAFYNGVTALVGKGRATDVIYLDFCKAFDMVPHNILVANLERYGFDGWTVRSIRNWLDGRIPRVTVNGSMSKWRSVTSDSAIECTLSKLADDTKLSGAADMLEGRGAIQRDLDRLEEWAHANLMKFNKAKCKVLHLGQGNPQYQYSLGNEWIESSPAGVPSTRQTWILGGVPEDWRKANVTPIFKKGKEEDPGNYRPISLTLIPGKTRGDIVYLDLRKAFDTVSHKIVIEKLMKYGLDEQTLRWVGNQPNGRAQRVVISGTKPSWRPLTSGVPQGSIYWVQSCSTSSLMIWMMGQSVPSASLLKIKNWEEWLIGQRVALPPRGTSTGWRNGQAGASCSLTKGKCKVLHLKRNNPMHQHMLGAAQLEGSLAEKDLGVLVDTKLNMSQQCTLAVKKDNGILGCIRQSIASRLRGVILPLYSALVRPHLECHVQFWAPQYKRDMELLGENPAQDHKDL</sequence>
<gene>
    <name evidence="1" type="ORF">QYF61_024301</name>
</gene>